<dbReference type="CDD" id="cd00038">
    <property type="entry name" value="CAP_ED"/>
    <property type="match status" value="1"/>
</dbReference>
<comment type="caution">
    <text evidence="3">The sequence shown here is derived from an EMBL/GenBank/DDBJ whole genome shotgun (WGS) entry which is preliminary data.</text>
</comment>
<feature type="compositionally biased region" description="Polar residues" evidence="1">
    <location>
        <begin position="1"/>
        <end position="18"/>
    </location>
</feature>
<evidence type="ECO:0000256" key="1">
    <source>
        <dbReference type="SAM" id="MobiDB-lite"/>
    </source>
</evidence>
<evidence type="ECO:0000259" key="2">
    <source>
        <dbReference type="PROSITE" id="PS50042"/>
    </source>
</evidence>
<proteinExistence type="predicted"/>
<organism evidence="3 4">
    <name type="scientific">Novispirillum itersonii</name>
    <name type="common">Aquaspirillum itersonii</name>
    <dbReference type="NCBI Taxonomy" id="189"/>
    <lineage>
        <taxon>Bacteria</taxon>
        <taxon>Pseudomonadati</taxon>
        <taxon>Pseudomonadota</taxon>
        <taxon>Alphaproteobacteria</taxon>
        <taxon>Rhodospirillales</taxon>
        <taxon>Novispirillaceae</taxon>
        <taxon>Novispirillum</taxon>
    </lineage>
</organism>
<dbReference type="InterPro" id="IPR018488">
    <property type="entry name" value="cNMP-bd_CS"/>
</dbReference>
<dbReference type="SUPFAM" id="SSF51206">
    <property type="entry name" value="cAMP-binding domain-like"/>
    <property type="match status" value="1"/>
</dbReference>
<accession>A0A7X0DLF8</accession>
<dbReference type="PRINTS" id="PR00103">
    <property type="entry name" value="CAMPKINASE"/>
</dbReference>
<dbReference type="AlphaFoldDB" id="A0A7X0DLF8"/>
<sequence length="146" mass="16272">MTVTTPIVPETSSESVAPTGTLGPSPGVRFILRRGQRLFNEGDSADAAYMIQKGRLEVTKRVRDDETVLALLGPGDIVGEMALIDDMPRSASVRAVEDTYLLRVSKDNFQERMQGLDPVYRAILNRLSNRLRQQSIELAMVRKIVR</sequence>
<feature type="region of interest" description="Disordered" evidence="1">
    <location>
        <begin position="1"/>
        <end position="22"/>
    </location>
</feature>
<name>A0A7X0DLF8_NOVIT</name>
<dbReference type="PROSITE" id="PS50042">
    <property type="entry name" value="CNMP_BINDING_3"/>
    <property type="match status" value="1"/>
</dbReference>
<evidence type="ECO:0000313" key="3">
    <source>
        <dbReference type="EMBL" id="MBB6209104.1"/>
    </source>
</evidence>
<dbReference type="Gene3D" id="2.60.120.10">
    <property type="entry name" value="Jelly Rolls"/>
    <property type="match status" value="1"/>
</dbReference>
<dbReference type="PANTHER" id="PTHR23011">
    <property type="entry name" value="CYCLIC NUCLEOTIDE-BINDING DOMAIN CONTAINING PROTEIN"/>
    <property type="match status" value="1"/>
</dbReference>
<dbReference type="Proteomes" id="UP000544872">
    <property type="component" value="Unassembled WGS sequence"/>
</dbReference>
<dbReference type="EMBL" id="JACIIX010000001">
    <property type="protein sequence ID" value="MBB6209104.1"/>
    <property type="molecule type" value="Genomic_DNA"/>
</dbReference>
<dbReference type="PROSITE" id="PS00889">
    <property type="entry name" value="CNMP_BINDING_2"/>
    <property type="match status" value="1"/>
</dbReference>
<dbReference type="Pfam" id="PF00027">
    <property type="entry name" value="cNMP_binding"/>
    <property type="match status" value="1"/>
</dbReference>
<feature type="domain" description="Cyclic nucleotide-binding" evidence="2">
    <location>
        <begin position="30"/>
        <end position="130"/>
    </location>
</feature>
<dbReference type="PANTHER" id="PTHR23011:SF28">
    <property type="entry name" value="CYCLIC NUCLEOTIDE-BINDING DOMAIN CONTAINING PROTEIN"/>
    <property type="match status" value="1"/>
</dbReference>
<protein>
    <submittedName>
        <fullName evidence="3">CRP-like cAMP-binding protein</fullName>
    </submittedName>
</protein>
<dbReference type="SMART" id="SM00100">
    <property type="entry name" value="cNMP"/>
    <property type="match status" value="1"/>
</dbReference>
<dbReference type="InterPro" id="IPR014710">
    <property type="entry name" value="RmlC-like_jellyroll"/>
</dbReference>
<dbReference type="RefSeq" id="WP_184260962.1">
    <property type="nucleotide sequence ID" value="NZ_JACIIX010000001.1"/>
</dbReference>
<dbReference type="InterPro" id="IPR018490">
    <property type="entry name" value="cNMP-bd_dom_sf"/>
</dbReference>
<evidence type="ECO:0000313" key="4">
    <source>
        <dbReference type="Proteomes" id="UP000544872"/>
    </source>
</evidence>
<keyword evidence="4" id="KW-1185">Reference proteome</keyword>
<reference evidence="3 4" key="1">
    <citation type="submission" date="2020-08" db="EMBL/GenBank/DDBJ databases">
        <title>Genomic Encyclopedia of Type Strains, Phase IV (KMG-IV): sequencing the most valuable type-strain genomes for metagenomic binning, comparative biology and taxonomic classification.</title>
        <authorList>
            <person name="Goeker M."/>
        </authorList>
    </citation>
    <scope>NUCLEOTIDE SEQUENCE [LARGE SCALE GENOMIC DNA]</scope>
    <source>
        <strain evidence="3 4">DSM 11590</strain>
    </source>
</reference>
<gene>
    <name evidence="3" type="ORF">FHS48_000485</name>
</gene>
<dbReference type="InterPro" id="IPR000595">
    <property type="entry name" value="cNMP-bd_dom"/>
</dbReference>